<dbReference type="AlphaFoldDB" id="A0A9W6M8K3"/>
<name>A0A9W6M8K3_9MICO</name>
<reference evidence="1" key="2">
    <citation type="submission" date="2023-01" db="EMBL/GenBank/DDBJ databases">
        <authorList>
            <person name="Sun Q."/>
            <person name="Evtushenko L."/>
        </authorList>
    </citation>
    <scope>NUCLEOTIDE SEQUENCE</scope>
    <source>
        <strain evidence="1">VKM Ac-1958</strain>
    </source>
</reference>
<comment type="caution">
    <text evidence="1">The sequence shown here is derived from an EMBL/GenBank/DDBJ whole genome shotgun (WGS) entry which is preliminary data.</text>
</comment>
<gene>
    <name evidence="1" type="ORF">GCM10017596_13280</name>
</gene>
<protein>
    <submittedName>
        <fullName evidence="1">Uncharacterized protein</fullName>
    </submittedName>
</protein>
<organism evidence="1 2">
    <name type="scientific">Microbacterium keratanolyticum</name>
    <dbReference type="NCBI Taxonomy" id="67574"/>
    <lineage>
        <taxon>Bacteria</taxon>
        <taxon>Bacillati</taxon>
        <taxon>Actinomycetota</taxon>
        <taxon>Actinomycetes</taxon>
        <taxon>Micrococcales</taxon>
        <taxon>Microbacteriaceae</taxon>
        <taxon>Microbacterium</taxon>
    </lineage>
</organism>
<accession>A0A9W6M8K3</accession>
<dbReference type="EMBL" id="BSET01000001">
    <property type="protein sequence ID" value="GLK01613.1"/>
    <property type="molecule type" value="Genomic_DNA"/>
</dbReference>
<keyword evidence="2" id="KW-1185">Reference proteome</keyword>
<proteinExistence type="predicted"/>
<evidence type="ECO:0000313" key="1">
    <source>
        <dbReference type="EMBL" id="GLK01613.1"/>
    </source>
</evidence>
<dbReference type="Proteomes" id="UP001142325">
    <property type="component" value="Unassembled WGS sequence"/>
</dbReference>
<dbReference type="RefSeq" id="WP_204939247.1">
    <property type="nucleotide sequence ID" value="NZ_BAAAUM010000001.1"/>
</dbReference>
<reference evidence="1" key="1">
    <citation type="journal article" date="2014" name="Int. J. Syst. Evol. Microbiol.">
        <title>Complete genome sequence of Corynebacterium casei LMG S-19264T (=DSM 44701T), isolated from a smear-ripened cheese.</title>
        <authorList>
            <consortium name="US DOE Joint Genome Institute (JGI-PGF)"/>
            <person name="Walter F."/>
            <person name="Albersmeier A."/>
            <person name="Kalinowski J."/>
            <person name="Ruckert C."/>
        </authorList>
    </citation>
    <scope>NUCLEOTIDE SEQUENCE</scope>
    <source>
        <strain evidence="1">VKM Ac-1958</strain>
    </source>
</reference>
<evidence type="ECO:0000313" key="2">
    <source>
        <dbReference type="Proteomes" id="UP001142325"/>
    </source>
</evidence>
<sequence>MTAVSDNLAAWLKLLDQFERALDAADETLEPQSFDEPPGPMPEEVRERAEDIFARQQLMINSVITSRAKVARELAALRRVATPSTDAPVYLDVEG</sequence>